<dbReference type="KEGG" id="gfe:Gferi_09650"/>
<keyword evidence="1" id="KW-0812">Transmembrane</keyword>
<name>A0A1D8GFZ8_9FIRM</name>
<feature type="transmembrane region" description="Helical" evidence="1">
    <location>
        <begin position="219"/>
        <end position="242"/>
    </location>
</feature>
<dbReference type="EMBL" id="CP017269">
    <property type="protein sequence ID" value="AOT69820.1"/>
    <property type="molecule type" value="Genomic_DNA"/>
</dbReference>
<keyword evidence="4" id="KW-1185">Reference proteome</keyword>
<keyword evidence="1" id="KW-0472">Membrane</keyword>
<dbReference type="STRING" id="1424294.Gferi_09650"/>
<feature type="transmembrane region" description="Helical" evidence="1">
    <location>
        <begin position="405"/>
        <end position="429"/>
    </location>
</feature>
<evidence type="ECO:0000256" key="1">
    <source>
        <dbReference type="SAM" id="Phobius"/>
    </source>
</evidence>
<feature type="transmembrane region" description="Helical" evidence="1">
    <location>
        <begin position="177"/>
        <end position="198"/>
    </location>
</feature>
<feature type="transmembrane region" description="Helical" evidence="1">
    <location>
        <begin position="121"/>
        <end position="145"/>
    </location>
</feature>
<evidence type="ECO:0000313" key="4">
    <source>
        <dbReference type="Proteomes" id="UP000095743"/>
    </source>
</evidence>
<dbReference type="InterPro" id="IPR009827">
    <property type="entry name" value="MatC_N"/>
</dbReference>
<dbReference type="RefSeq" id="WP_069975911.1">
    <property type="nucleotide sequence ID" value="NZ_CP017269.1"/>
</dbReference>
<feature type="transmembrane region" description="Helical" evidence="1">
    <location>
        <begin position="90"/>
        <end position="109"/>
    </location>
</feature>
<feature type="domain" description="Dicarboxylate carrier MatC N-terminal" evidence="2">
    <location>
        <begin position="5"/>
        <end position="139"/>
    </location>
</feature>
<feature type="transmembrane region" description="Helical" evidence="1">
    <location>
        <begin position="254"/>
        <end position="271"/>
    </location>
</feature>
<protein>
    <recommendedName>
        <fullName evidence="2">Dicarboxylate carrier MatC N-terminal domain-containing protein</fullName>
    </recommendedName>
</protein>
<dbReference type="Proteomes" id="UP000095743">
    <property type="component" value="Chromosome"/>
</dbReference>
<dbReference type="AlphaFoldDB" id="A0A1D8GFZ8"/>
<feature type="transmembrane region" description="Helical" evidence="1">
    <location>
        <begin position="283"/>
        <end position="301"/>
    </location>
</feature>
<sequence>MVLWICLIAIVVSIVLGWKFKFNTGILAMGFAFVIGVFAMGLKVPQIIAFWPTNIVFFLIAISLFFTYATDNGTMELVGKKLLYAMNGNAKLIPWVIALVSAVVAFWGAGASTPAIVGPLAFAMGLSAGIHPILLAVTIGSATLIGGDNPINGFGGVISKNLIEAAGYGDSAFQMALNVWATSVLNRVLIIAIAYVFFKGYKAKKVAVEKPEPFNTIQMKTMILISIAFLLMIVPTILNTWVKGNTLISQLATFAQPQSVMIIAAILAVVLKIGDEKQVIKKLPMNPILMIAGVAMLLSVAREAGLIDAISSMLTNSVPTFMVPAMLVLFASFLSFFSSGTSVVCPLMYPLVPLLAESLSLNPVMMFSCIFIGAMASALSPFSTGGAMVIAGCPDAKVKEQLTNWMIPVSIAIPILCAILATMGMFGILTI</sequence>
<gene>
    <name evidence="3" type="ORF">Gferi_09650</name>
</gene>
<proteinExistence type="predicted"/>
<feature type="transmembrane region" description="Helical" evidence="1">
    <location>
        <begin position="51"/>
        <end position="70"/>
    </location>
</feature>
<evidence type="ECO:0000313" key="3">
    <source>
        <dbReference type="EMBL" id="AOT69820.1"/>
    </source>
</evidence>
<feature type="transmembrane region" description="Helical" evidence="1">
    <location>
        <begin position="27"/>
        <end position="44"/>
    </location>
</feature>
<evidence type="ECO:0000259" key="2">
    <source>
        <dbReference type="Pfam" id="PF07158"/>
    </source>
</evidence>
<dbReference type="Pfam" id="PF07158">
    <property type="entry name" value="MatC_N"/>
    <property type="match status" value="1"/>
</dbReference>
<feature type="transmembrane region" description="Helical" evidence="1">
    <location>
        <begin position="321"/>
        <end position="349"/>
    </location>
</feature>
<keyword evidence="1" id="KW-1133">Transmembrane helix</keyword>
<organism evidence="3 4">
    <name type="scientific">Geosporobacter ferrireducens</name>
    <dbReference type="NCBI Taxonomy" id="1424294"/>
    <lineage>
        <taxon>Bacteria</taxon>
        <taxon>Bacillati</taxon>
        <taxon>Bacillota</taxon>
        <taxon>Clostridia</taxon>
        <taxon>Peptostreptococcales</taxon>
        <taxon>Thermotaleaceae</taxon>
        <taxon>Geosporobacter</taxon>
    </lineage>
</organism>
<reference evidence="3 4" key="1">
    <citation type="submission" date="2016-09" db="EMBL/GenBank/DDBJ databases">
        <title>Genomic analysis reveals versatility of anaerobic energy metabolism of Geosporobacter ferrireducens IRF9 of phylum Firmicutes.</title>
        <authorList>
            <person name="Kim S.-J."/>
        </authorList>
    </citation>
    <scope>NUCLEOTIDE SEQUENCE [LARGE SCALE GENOMIC DNA]</scope>
    <source>
        <strain evidence="3 4">IRF9</strain>
    </source>
</reference>
<accession>A0A1D8GFZ8</accession>